<evidence type="ECO:0000313" key="2">
    <source>
        <dbReference type="Proteomes" id="UP001642464"/>
    </source>
</evidence>
<dbReference type="SUPFAM" id="SSF103473">
    <property type="entry name" value="MFS general substrate transporter"/>
    <property type="match status" value="1"/>
</dbReference>
<protein>
    <submittedName>
        <fullName evidence="1">Uncharacterized protein</fullName>
    </submittedName>
</protein>
<comment type="caution">
    <text evidence="1">The sequence shown here is derived from an EMBL/GenBank/DDBJ whole genome shotgun (WGS) entry which is preliminary data.</text>
</comment>
<name>A0ABP0KD99_9DINO</name>
<gene>
    <name evidence="1" type="ORF">SCF082_LOCUS16594</name>
</gene>
<evidence type="ECO:0000313" key="1">
    <source>
        <dbReference type="EMBL" id="CAK9024350.1"/>
    </source>
</evidence>
<dbReference type="InterPro" id="IPR011701">
    <property type="entry name" value="MFS"/>
</dbReference>
<dbReference type="Pfam" id="PF07690">
    <property type="entry name" value="MFS_1"/>
    <property type="match status" value="1"/>
</dbReference>
<dbReference type="EMBL" id="CAXAMM010010846">
    <property type="protein sequence ID" value="CAK9024350.1"/>
    <property type="molecule type" value="Genomic_DNA"/>
</dbReference>
<dbReference type="InterPro" id="IPR036259">
    <property type="entry name" value="MFS_trans_sf"/>
</dbReference>
<proteinExistence type="predicted"/>
<reference evidence="1 2" key="1">
    <citation type="submission" date="2024-02" db="EMBL/GenBank/DDBJ databases">
        <authorList>
            <person name="Chen Y."/>
            <person name="Shah S."/>
            <person name="Dougan E. K."/>
            <person name="Thang M."/>
            <person name="Chan C."/>
        </authorList>
    </citation>
    <scope>NUCLEOTIDE SEQUENCE [LARGE SCALE GENOMIC DNA]</scope>
</reference>
<sequence length="406" mass="43859">METEETPLVKEQATRHGNSNMLPLVLISSLYCCSGAYTTATVFTGSFIALEPGFSENWVHMGQTMLWIGVAAATATLLPLLDIYGRRDLLFAFGFVGLLAVVTSLLAVSPFVYLACQFGIGLFLFPTGLAAWVLVAESIPQRSHNRMMAIWNVCYSLFGITVASGSYGFKEISLSWQLQSAVWYLPIVLSLLIGPSVVSESPDTSLNETCLQELLADRSGQAERSDQSLMVWPMPGYVLATVVCWSAVSMGFYALSYSSSSLSPDLYLNMGLLACMDAVVYAFSKPVIDALSPKWAQFAGLSGCAALMLVSSFLPGKSYAMMFMCLLARMFLDVAFSTIFLLIIEVFPVPVRATAMGIANLVARSFTAVAPVLAMAPAWIACWVVVMATAAAALATWTLPEQVEKT</sequence>
<dbReference type="PANTHER" id="PTHR24064">
    <property type="entry name" value="SOLUTE CARRIER FAMILY 22 MEMBER"/>
    <property type="match status" value="1"/>
</dbReference>
<dbReference type="Proteomes" id="UP001642464">
    <property type="component" value="Unassembled WGS sequence"/>
</dbReference>
<dbReference type="Gene3D" id="1.20.1250.20">
    <property type="entry name" value="MFS general substrate transporter like domains"/>
    <property type="match status" value="2"/>
</dbReference>
<keyword evidence="2" id="KW-1185">Reference proteome</keyword>
<accession>A0ABP0KD99</accession>
<organism evidence="1 2">
    <name type="scientific">Durusdinium trenchii</name>
    <dbReference type="NCBI Taxonomy" id="1381693"/>
    <lineage>
        <taxon>Eukaryota</taxon>
        <taxon>Sar</taxon>
        <taxon>Alveolata</taxon>
        <taxon>Dinophyceae</taxon>
        <taxon>Suessiales</taxon>
        <taxon>Symbiodiniaceae</taxon>
        <taxon>Durusdinium</taxon>
    </lineage>
</organism>